<evidence type="ECO:0000313" key="3">
    <source>
        <dbReference type="Proteomes" id="UP001530293"/>
    </source>
</evidence>
<feature type="compositionally biased region" description="Low complexity" evidence="1">
    <location>
        <begin position="34"/>
        <end position="49"/>
    </location>
</feature>
<dbReference type="PANTHER" id="PTHR23244:SF456">
    <property type="entry name" value="MULTIPLE EPIDERMAL GROWTH FACTOR-LIKE DOMAINS PROTEIN 8"/>
    <property type="match status" value="1"/>
</dbReference>
<dbReference type="InterPro" id="IPR011043">
    <property type="entry name" value="Gal_Oxase/kelch_b-propeller"/>
</dbReference>
<dbReference type="Pfam" id="PF01344">
    <property type="entry name" value="Kelch_1"/>
    <property type="match status" value="1"/>
</dbReference>
<dbReference type="Gene3D" id="2.120.10.80">
    <property type="entry name" value="Kelch-type beta propeller"/>
    <property type="match status" value="2"/>
</dbReference>
<dbReference type="EMBL" id="JALLBG020000265">
    <property type="protein sequence ID" value="KAL3757454.1"/>
    <property type="molecule type" value="Genomic_DNA"/>
</dbReference>
<evidence type="ECO:0000313" key="2">
    <source>
        <dbReference type="EMBL" id="KAL3757454.1"/>
    </source>
</evidence>
<dbReference type="InterPro" id="IPR036116">
    <property type="entry name" value="FN3_sf"/>
</dbReference>
<dbReference type="SUPFAM" id="SSF117281">
    <property type="entry name" value="Kelch motif"/>
    <property type="match status" value="1"/>
</dbReference>
<name>A0ABD3M3Z2_9STRA</name>
<reference evidence="2 3" key="1">
    <citation type="submission" date="2024-10" db="EMBL/GenBank/DDBJ databases">
        <title>Updated reference genomes for cyclostephanoid diatoms.</title>
        <authorList>
            <person name="Roberts W.R."/>
            <person name="Alverson A.J."/>
        </authorList>
    </citation>
    <scope>NUCLEOTIDE SEQUENCE [LARGE SCALE GENOMIC DNA]</scope>
    <source>
        <strain evidence="2 3">AJA232-27</strain>
    </source>
</reference>
<comment type="caution">
    <text evidence="2">The sequence shown here is derived from an EMBL/GenBank/DDBJ whole genome shotgun (WGS) entry which is preliminary data.</text>
</comment>
<dbReference type="Gene3D" id="2.60.40.10">
    <property type="entry name" value="Immunoglobulins"/>
    <property type="match status" value="1"/>
</dbReference>
<organism evidence="2 3">
    <name type="scientific">Discostella pseudostelligera</name>
    <dbReference type="NCBI Taxonomy" id="259834"/>
    <lineage>
        <taxon>Eukaryota</taxon>
        <taxon>Sar</taxon>
        <taxon>Stramenopiles</taxon>
        <taxon>Ochrophyta</taxon>
        <taxon>Bacillariophyta</taxon>
        <taxon>Coscinodiscophyceae</taxon>
        <taxon>Thalassiosirophycidae</taxon>
        <taxon>Stephanodiscales</taxon>
        <taxon>Stephanodiscaceae</taxon>
        <taxon>Discostella</taxon>
    </lineage>
</organism>
<feature type="compositionally biased region" description="Low complexity" evidence="1">
    <location>
        <begin position="545"/>
        <end position="556"/>
    </location>
</feature>
<sequence>MMISPTTSSSWGKVGVVLGVVLAILSMLVVETTSVSPPSSSSIGISKSSGSGGSLSRGKDTIVRISNSSSSGILQRDRRTRLPPNSQDPDYIHPTSTGGHVGKSGQDGAVTFITKLSSPAEGRAVSLELRAHYFAQVEEDALVLVGEDEVQQQEEKGVLANGTTTFAINGTSTSTTTTTTLKKKEVVYQEYRVPGDERHGPYAREVTVKIWGAGGGGCDGGRGEVKDPIPEGTYNSDSDEENYADYDESRGDYINYSQGSSGGYVEATFLLPVGDILQVTVGGGGMSQGSQSNSLGGKGGYNGGMSGRSDLMSGGGGGGGMSVVSWNGTVLAAAFGGDGGGNTTYCTARGGWGGVLRDRKQQPMLMVGSTTLGGGGYINVDLAVPSSDEIIVRVCPSVPMIAGLSHESATFTWNAGSHQYDTSKEFYVQKYIVSLSSADHNSNSHMDEGYGEGKIVCSSPFVIHEHIQRSFDVNSNATTRFDNLKASTSYCLRVEAFSSRGLSLGNQILPFHTKSVPINEWRPVTIIQQFDASATVSEASASGDNTNTNESSTKTTWCEHSPTRPTGRRGHSMTVIDDHVYIFGGATLKCICDGSEYDANECSSRNVYSNELWHFDPLTSTFSQLGFDLAGEEDDGNSWPSGREQHSMTALPNGNLVLIGGLTSSNDNFEIGEESGQLLLADVWTMRDPHHIIPSLVFSSNDLGEALPIELIPGHVTSHRLPIVFQNDDDDGTLFDHEEMCIHNIQVHVSLDRICPNAIEYIMLTGPGATFMAGHDALQSIDYETKIIVRSAEARDQKCKNSSSVDIFLSDDANEWVLSHAIIPETGSFRPANSLMATFDRLPINGEWKISIELAQSVYPEEFHGARLLQWELTFDAKSCAPGRPRWRRLPNPPFSFAPRRQHTAIAVDNSIFITGGFAKHRLNDLWRYDYDSNVWVELNHVSSSVRRVGGTWPMNHGQVSVLGPFGLLAFGGISKSRPQQQGHDLRLMNIFDSDWVSVHIPRNESNVRDGFHVGNDIPDSRYLSSIGLVNNVHSIYKHYNINDGSGPMIIVFGGDGKLLHNAYPDSYGYVSNSLFDDVWLLSPGGIRTTASSMYQRRKDDNCSWRWMSESSLTTTTMTAYQIWNTTCGWTSEAEDNETSSAYNMEEADNDDHSGLRPGECQLGSIMIAAWCREQFQSFYMP</sequence>
<dbReference type="SUPFAM" id="SSF49265">
    <property type="entry name" value="Fibronectin type III"/>
    <property type="match status" value="1"/>
</dbReference>
<dbReference type="SUPFAM" id="SSF50965">
    <property type="entry name" value="Galactose oxidase, central domain"/>
    <property type="match status" value="1"/>
</dbReference>
<evidence type="ECO:0000256" key="1">
    <source>
        <dbReference type="SAM" id="MobiDB-lite"/>
    </source>
</evidence>
<dbReference type="InterPro" id="IPR015915">
    <property type="entry name" value="Kelch-typ_b-propeller"/>
</dbReference>
<dbReference type="Proteomes" id="UP001530293">
    <property type="component" value="Unassembled WGS sequence"/>
</dbReference>
<proteinExistence type="predicted"/>
<feature type="region of interest" description="Disordered" evidence="1">
    <location>
        <begin position="34"/>
        <end position="104"/>
    </location>
</feature>
<evidence type="ECO:0008006" key="4">
    <source>
        <dbReference type="Google" id="ProtNLM"/>
    </source>
</evidence>
<keyword evidence="3" id="KW-1185">Reference proteome</keyword>
<protein>
    <recommendedName>
        <fullName evidence="4">Fibronectin type-III domain-containing protein</fullName>
    </recommendedName>
</protein>
<dbReference type="InterPro" id="IPR013783">
    <property type="entry name" value="Ig-like_fold"/>
</dbReference>
<gene>
    <name evidence="2" type="ORF">ACHAWU_006661</name>
</gene>
<dbReference type="AlphaFoldDB" id="A0ABD3M3Z2"/>
<feature type="compositionally biased region" description="Polar residues" evidence="1">
    <location>
        <begin position="64"/>
        <end position="73"/>
    </location>
</feature>
<accession>A0ABD3M3Z2</accession>
<dbReference type="PANTHER" id="PTHR23244">
    <property type="entry name" value="KELCH REPEAT DOMAIN"/>
    <property type="match status" value="1"/>
</dbReference>
<feature type="region of interest" description="Disordered" evidence="1">
    <location>
        <begin position="537"/>
        <end position="571"/>
    </location>
</feature>
<feature type="compositionally biased region" description="Polar residues" evidence="1">
    <location>
        <begin position="83"/>
        <end position="98"/>
    </location>
</feature>
<dbReference type="InterPro" id="IPR006652">
    <property type="entry name" value="Kelch_1"/>
</dbReference>